<dbReference type="EMBL" id="JBHRYB010000013">
    <property type="protein sequence ID" value="MFC3680822.1"/>
    <property type="molecule type" value="Genomic_DNA"/>
</dbReference>
<dbReference type="RefSeq" id="WP_376866921.1">
    <property type="nucleotide sequence ID" value="NZ_JBHRYB010000013.1"/>
</dbReference>
<dbReference type="Proteomes" id="UP001595722">
    <property type="component" value="Unassembled WGS sequence"/>
</dbReference>
<evidence type="ECO:0000313" key="2">
    <source>
        <dbReference type="EMBL" id="MFC3680822.1"/>
    </source>
</evidence>
<dbReference type="InterPro" id="IPR032608">
    <property type="entry name" value="DUF4892"/>
</dbReference>
<reference evidence="3" key="1">
    <citation type="journal article" date="2019" name="Int. J. Syst. Evol. Microbiol.">
        <title>The Global Catalogue of Microorganisms (GCM) 10K type strain sequencing project: providing services to taxonomists for standard genome sequencing and annotation.</title>
        <authorList>
            <consortium name="The Broad Institute Genomics Platform"/>
            <consortium name="The Broad Institute Genome Sequencing Center for Infectious Disease"/>
            <person name="Wu L."/>
            <person name="Ma J."/>
        </authorList>
    </citation>
    <scope>NUCLEOTIDE SEQUENCE [LARGE SCALE GENOMIC DNA]</scope>
    <source>
        <strain evidence="3">KCTC 42424</strain>
    </source>
</reference>
<sequence>MRLLVFIALGVSLAATAAQSRQIEPFPSSQLVEEKRSAPGHYRLVLSELKRTGAKTYGEQERRLSGQLWRRYWAVDDSFSLDEVGAFFDRQFKQLNLLYQCVGLDCGSSHFWANQVFDNGRLVGREANQRYWVGQRPTADGQTEVWVAYVVQRVSRQVYVALDRLMTAETVSRQVVSEQSISAALRQHYGWLPGLVVNEGSLDQSQSQALLNVLKSLPGRDKRRLYLMVHCYDASDMANNLRCSERLAQQLRVATFDGESELNILGQGALTAAPDDGVAPALRYVFWPQR</sequence>
<name>A0ABV7VUG4_9GAMM</name>
<organism evidence="2 3">
    <name type="scientific">Bacterioplanoides pacificum</name>
    <dbReference type="NCBI Taxonomy" id="1171596"/>
    <lineage>
        <taxon>Bacteria</taxon>
        <taxon>Pseudomonadati</taxon>
        <taxon>Pseudomonadota</taxon>
        <taxon>Gammaproteobacteria</taxon>
        <taxon>Oceanospirillales</taxon>
        <taxon>Oceanospirillaceae</taxon>
        <taxon>Bacterioplanoides</taxon>
    </lineage>
</organism>
<gene>
    <name evidence="2" type="ORF">ACFOMG_12000</name>
</gene>
<proteinExistence type="predicted"/>
<comment type="caution">
    <text evidence="2">The sequence shown here is derived from an EMBL/GenBank/DDBJ whole genome shotgun (WGS) entry which is preliminary data.</text>
</comment>
<accession>A0ABV7VUG4</accession>
<evidence type="ECO:0000256" key="1">
    <source>
        <dbReference type="SAM" id="SignalP"/>
    </source>
</evidence>
<protein>
    <submittedName>
        <fullName evidence="2">DUF4892 domain-containing protein</fullName>
    </submittedName>
</protein>
<feature type="chain" id="PRO_5045258850" evidence="1">
    <location>
        <begin position="18"/>
        <end position="290"/>
    </location>
</feature>
<keyword evidence="1" id="KW-0732">Signal</keyword>
<keyword evidence="3" id="KW-1185">Reference proteome</keyword>
<feature type="signal peptide" evidence="1">
    <location>
        <begin position="1"/>
        <end position="17"/>
    </location>
</feature>
<evidence type="ECO:0000313" key="3">
    <source>
        <dbReference type="Proteomes" id="UP001595722"/>
    </source>
</evidence>
<dbReference type="Pfam" id="PF16234">
    <property type="entry name" value="DUF4892"/>
    <property type="match status" value="1"/>
</dbReference>